<dbReference type="InterPro" id="IPR005243">
    <property type="entry name" value="THIRX-like_proc"/>
</dbReference>
<dbReference type="InterPro" id="IPR012336">
    <property type="entry name" value="Thioredoxin-like_fold"/>
</dbReference>
<dbReference type="RefSeq" id="WP_006366998.1">
    <property type="nucleotide sequence ID" value="NZ_AASE01000021.1"/>
</dbReference>
<name>Q0YQ05_9CHLB</name>
<keyword evidence="3" id="KW-1185">Reference proteome</keyword>
<organism evidence="2 3">
    <name type="scientific">Chlorobium ferrooxidans DSM 13031</name>
    <dbReference type="NCBI Taxonomy" id="377431"/>
    <lineage>
        <taxon>Bacteria</taxon>
        <taxon>Pseudomonadati</taxon>
        <taxon>Chlorobiota</taxon>
        <taxon>Chlorobiia</taxon>
        <taxon>Chlorobiales</taxon>
        <taxon>Chlorobiaceae</taxon>
        <taxon>Chlorobium/Pelodictyon group</taxon>
        <taxon>Chlorobium</taxon>
    </lineage>
</organism>
<protein>
    <submittedName>
        <fullName evidence="2">Redox-active disulfide protein 2</fullName>
    </submittedName>
</protein>
<evidence type="ECO:0000259" key="1">
    <source>
        <dbReference type="Pfam" id="PF13192"/>
    </source>
</evidence>
<dbReference type="Proteomes" id="UP000004162">
    <property type="component" value="Unassembled WGS sequence"/>
</dbReference>
<dbReference type="NCBIfam" id="TIGR00412">
    <property type="entry name" value="redox_disulf_2"/>
    <property type="match status" value="1"/>
</dbReference>
<dbReference type="PANTHER" id="PTHR36450">
    <property type="entry name" value="THIOREDOXIN"/>
    <property type="match status" value="1"/>
</dbReference>
<gene>
    <name evidence="2" type="ORF">CferDRAFT_0327</name>
</gene>
<dbReference type="Pfam" id="PF13192">
    <property type="entry name" value="Thioredoxin_3"/>
    <property type="match status" value="1"/>
</dbReference>
<sequence length="99" mass="10338">MKTVKILGSGCASCNQLVDVVKAVIAAEGIEASVEKVEDLQQIMAYSVISTPALVVDEVVVCKGRIPAREEIKEMLNAPPKGCCCGTHGSNEKKSGGCC</sequence>
<evidence type="ECO:0000313" key="3">
    <source>
        <dbReference type="Proteomes" id="UP000004162"/>
    </source>
</evidence>
<dbReference type="PANTHER" id="PTHR36450:SF1">
    <property type="entry name" value="THIOREDOXIN"/>
    <property type="match status" value="1"/>
</dbReference>
<dbReference type="OrthoDB" id="9800630at2"/>
<dbReference type="EMBL" id="AASE01000021">
    <property type="protein sequence ID" value="EAT58388.1"/>
    <property type="molecule type" value="Genomic_DNA"/>
</dbReference>
<feature type="domain" description="Thioredoxin-like fold" evidence="1">
    <location>
        <begin position="3"/>
        <end position="76"/>
    </location>
</feature>
<dbReference type="SUPFAM" id="SSF52833">
    <property type="entry name" value="Thioredoxin-like"/>
    <property type="match status" value="1"/>
</dbReference>
<proteinExistence type="predicted"/>
<reference evidence="2 3" key="2">
    <citation type="submission" date="2006-07" db="EMBL/GenBank/DDBJ databases">
        <title>Sequencing of the draft genome and assembly of Chlorobium ferroxidans DSM 13031.</title>
        <authorList>
            <consortium name="US DOE Joint Genome Institute (JGI-PGF)"/>
            <person name="Copeland A."/>
            <person name="Lucas S."/>
            <person name="Lapidus A."/>
            <person name="Barry K."/>
            <person name="Glavina del Rio T."/>
            <person name="Dalin E."/>
            <person name="Tice H."/>
            <person name="Bruce D."/>
            <person name="Pitluck S."/>
            <person name="Richardson P."/>
        </authorList>
    </citation>
    <scope>NUCLEOTIDE SEQUENCE [LARGE SCALE GENOMIC DNA]</scope>
    <source>
        <strain evidence="2 3">DSM 13031</strain>
    </source>
</reference>
<evidence type="ECO:0000313" key="2">
    <source>
        <dbReference type="EMBL" id="EAT58388.1"/>
    </source>
</evidence>
<dbReference type="Gene3D" id="3.40.30.10">
    <property type="entry name" value="Glutaredoxin"/>
    <property type="match status" value="1"/>
</dbReference>
<reference evidence="2 3" key="1">
    <citation type="submission" date="2006-07" db="EMBL/GenBank/DDBJ databases">
        <title>Annotation of the draft genome assembly of Chlorobium ferroxidans DSM 13031.</title>
        <authorList>
            <consortium name="US DOE Joint Genome Institute (JGI-ORNL)"/>
            <person name="Larimer F."/>
            <person name="Land M."/>
            <person name="Hauser L."/>
        </authorList>
    </citation>
    <scope>NUCLEOTIDE SEQUENCE [LARGE SCALE GENOMIC DNA]</scope>
    <source>
        <strain evidence="2 3">DSM 13031</strain>
    </source>
</reference>
<dbReference type="AlphaFoldDB" id="Q0YQ05"/>
<comment type="caution">
    <text evidence="2">The sequence shown here is derived from an EMBL/GenBank/DDBJ whole genome shotgun (WGS) entry which is preliminary data.</text>
</comment>
<accession>Q0YQ05</accession>
<dbReference type="InterPro" id="IPR036249">
    <property type="entry name" value="Thioredoxin-like_sf"/>
</dbReference>